<gene>
    <name evidence="1" type="ORF">A2650_01165</name>
</gene>
<dbReference type="InterPro" id="IPR009057">
    <property type="entry name" value="Homeodomain-like_sf"/>
</dbReference>
<accession>A0A1F8EGP8</accession>
<evidence type="ECO:0000313" key="2">
    <source>
        <dbReference type="Proteomes" id="UP000177117"/>
    </source>
</evidence>
<organism evidence="1 2">
    <name type="scientific">Candidatus Yanofskybacteria bacterium RIFCSPHIGHO2_01_FULL_41_53</name>
    <dbReference type="NCBI Taxonomy" id="1802663"/>
    <lineage>
        <taxon>Bacteria</taxon>
        <taxon>Candidatus Yanofskyibacteriota</taxon>
    </lineage>
</organism>
<comment type="caution">
    <text evidence="1">The sequence shown here is derived from an EMBL/GenBank/DDBJ whole genome shotgun (WGS) entry which is preliminary data.</text>
</comment>
<reference evidence="1 2" key="1">
    <citation type="journal article" date="2016" name="Nat. Commun.">
        <title>Thousands of microbial genomes shed light on interconnected biogeochemical processes in an aquifer system.</title>
        <authorList>
            <person name="Anantharaman K."/>
            <person name="Brown C.T."/>
            <person name="Hug L.A."/>
            <person name="Sharon I."/>
            <person name="Castelle C.J."/>
            <person name="Probst A.J."/>
            <person name="Thomas B.C."/>
            <person name="Singh A."/>
            <person name="Wilkins M.J."/>
            <person name="Karaoz U."/>
            <person name="Brodie E.L."/>
            <person name="Williams K.H."/>
            <person name="Hubbard S.S."/>
            <person name="Banfield J.F."/>
        </authorList>
    </citation>
    <scope>NUCLEOTIDE SEQUENCE [LARGE SCALE GENOMIC DNA]</scope>
</reference>
<dbReference type="EMBL" id="MGJD01000031">
    <property type="protein sequence ID" value="OGN00007.1"/>
    <property type="molecule type" value="Genomic_DNA"/>
</dbReference>
<dbReference type="AlphaFoldDB" id="A0A1F8EGP8"/>
<dbReference type="InterPro" id="IPR036388">
    <property type="entry name" value="WH-like_DNA-bd_sf"/>
</dbReference>
<dbReference type="Proteomes" id="UP000177117">
    <property type="component" value="Unassembled WGS sequence"/>
</dbReference>
<dbReference type="SUPFAM" id="SSF46689">
    <property type="entry name" value="Homeodomain-like"/>
    <property type="match status" value="1"/>
</dbReference>
<name>A0A1F8EGP8_9BACT</name>
<evidence type="ECO:0000313" key="1">
    <source>
        <dbReference type="EMBL" id="OGN00007.1"/>
    </source>
</evidence>
<proteinExistence type="predicted"/>
<evidence type="ECO:0008006" key="3">
    <source>
        <dbReference type="Google" id="ProtNLM"/>
    </source>
</evidence>
<sequence length="245" mass="28326">MKNVVQSLGKFKKNTAIELRKKGFSYSEIGEKLKVPKSTLSLWLKKIKLNDFYAEKLKNRQLETAKENARKRILKTSAMIEEIKKSSAKDIKEITKRELWLMGIILYWKERLISGSENDIRNGVRFISSDPGLIKLFLKWLNGVGGIGDGEIKFDIFLKSEKKSSLESVKEAIIYWSKVTGFAKDNFLNHIYFQKNSRAKSKPSKHRKITKKADQGLLRIRVKSSSMLARQIAGWMKGIQDYYWG</sequence>
<dbReference type="Gene3D" id="1.10.10.10">
    <property type="entry name" value="Winged helix-like DNA-binding domain superfamily/Winged helix DNA-binding domain"/>
    <property type="match status" value="1"/>
</dbReference>
<protein>
    <recommendedName>
        <fullName evidence="3">HTH psq-type domain-containing protein</fullName>
    </recommendedName>
</protein>